<dbReference type="GO" id="GO:0016592">
    <property type="term" value="C:mediator complex"/>
    <property type="evidence" value="ECO:0007669"/>
    <property type="project" value="InterPro"/>
</dbReference>
<dbReference type="PANTHER" id="PTHR13114:SF7">
    <property type="entry name" value="MEDIATOR OF RNA POLYMERASE II TRANSCRIPTION SUBUNIT 17"/>
    <property type="match status" value="1"/>
</dbReference>
<dbReference type="Pfam" id="PF10156">
    <property type="entry name" value="Med17"/>
    <property type="match status" value="1"/>
</dbReference>
<evidence type="ECO:0000256" key="3">
    <source>
        <dbReference type="ARBA" id="ARBA00019610"/>
    </source>
</evidence>
<keyword evidence="5 8" id="KW-0804">Transcription</keyword>
<evidence type="ECO:0000313" key="9">
    <source>
        <dbReference type="EMBL" id="ODV91205.1"/>
    </source>
</evidence>
<evidence type="ECO:0000313" key="10">
    <source>
        <dbReference type="Proteomes" id="UP000095023"/>
    </source>
</evidence>
<evidence type="ECO:0000256" key="4">
    <source>
        <dbReference type="ARBA" id="ARBA00023015"/>
    </source>
</evidence>
<accession>A0A1E4THI1</accession>
<evidence type="ECO:0000256" key="8">
    <source>
        <dbReference type="RuleBase" id="RU364140"/>
    </source>
</evidence>
<comment type="subunit">
    <text evidence="8">Component of the Mediator complex.</text>
</comment>
<dbReference type="AlphaFoldDB" id="A0A1E4THI1"/>
<comment type="subcellular location">
    <subcellularLocation>
        <location evidence="1 8">Nucleus</location>
    </subcellularLocation>
</comment>
<keyword evidence="4 8" id="KW-0805">Transcription regulation</keyword>
<dbReference type="InterPro" id="IPR019313">
    <property type="entry name" value="Mediator_Med17"/>
</dbReference>
<name>A0A1E4THI1_9ASCO</name>
<dbReference type="Proteomes" id="UP000095023">
    <property type="component" value="Unassembled WGS sequence"/>
</dbReference>
<keyword evidence="10" id="KW-1185">Reference proteome</keyword>
<dbReference type="GO" id="GO:0003712">
    <property type="term" value="F:transcription coregulator activity"/>
    <property type="evidence" value="ECO:0007669"/>
    <property type="project" value="InterPro"/>
</dbReference>
<dbReference type="OrthoDB" id="5319830at2759"/>
<comment type="function">
    <text evidence="8">Component of the Mediator complex, a coactivator involved in the regulated transcription of nearly all RNA polymerase II-dependent genes. Mediator functions as a bridge to convey information from gene-specific regulatory proteins to the basal RNA polymerase II transcription machinery. Mediator is recruited to promoters by direct interactions with regulatory proteins and serves as a scaffold for the assembly of a functional preinitiation complex with RNA polymerase II and the general transcription factors.</text>
</comment>
<organism evidence="9 10">
    <name type="scientific">Tortispora caseinolytica NRRL Y-17796</name>
    <dbReference type="NCBI Taxonomy" id="767744"/>
    <lineage>
        <taxon>Eukaryota</taxon>
        <taxon>Fungi</taxon>
        <taxon>Dikarya</taxon>
        <taxon>Ascomycota</taxon>
        <taxon>Saccharomycotina</taxon>
        <taxon>Trigonopsidomycetes</taxon>
        <taxon>Trigonopsidales</taxon>
        <taxon>Trigonopsidaceae</taxon>
        <taxon>Tortispora</taxon>
    </lineage>
</organism>
<gene>
    <name evidence="8" type="primary">MED17</name>
    <name evidence="9" type="ORF">CANCADRAFT_2921</name>
</gene>
<reference evidence="10" key="1">
    <citation type="submission" date="2016-02" db="EMBL/GenBank/DDBJ databases">
        <title>Comparative genomics of biotechnologically important yeasts.</title>
        <authorList>
            <consortium name="DOE Joint Genome Institute"/>
            <person name="Riley R."/>
            <person name="Haridas S."/>
            <person name="Wolfe K.H."/>
            <person name="Lopes M.R."/>
            <person name="Hittinger C.T."/>
            <person name="Goker M."/>
            <person name="Salamov A."/>
            <person name="Wisecaver J."/>
            <person name="Long T.M."/>
            <person name="Aerts A.L."/>
            <person name="Barry K."/>
            <person name="Choi C."/>
            <person name="Clum A."/>
            <person name="Coughlan A.Y."/>
            <person name="Deshpande S."/>
            <person name="Douglass A.P."/>
            <person name="Hanson S.J."/>
            <person name="Klenk H.-P."/>
            <person name="Labutti K."/>
            <person name="Lapidus A."/>
            <person name="Lindquist E."/>
            <person name="Lipzen A."/>
            <person name="Meier-Kolthoff J.P."/>
            <person name="Ohm R.A."/>
            <person name="Otillar R.P."/>
            <person name="Pangilinan J."/>
            <person name="Peng Y."/>
            <person name="Rokas A."/>
            <person name="Rosa C.A."/>
            <person name="Scheuner C."/>
            <person name="Sibirny A.A."/>
            <person name="Slot J.C."/>
            <person name="Stielow J.B."/>
            <person name="Sun H."/>
            <person name="Kurtzman C.P."/>
            <person name="Blackwell M."/>
            <person name="Jeffries T.W."/>
            <person name="Grigoriev I.V."/>
        </authorList>
    </citation>
    <scope>NUCLEOTIDE SEQUENCE [LARGE SCALE GENOMIC DNA]</scope>
    <source>
        <strain evidence="10">NRRL Y-17796</strain>
    </source>
</reference>
<evidence type="ECO:0000256" key="6">
    <source>
        <dbReference type="ARBA" id="ARBA00023242"/>
    </source>
</evidence>
<dbReference type="Gene3D" id="6.10.250.2620">
    <property type="match status" value="1"/>
</dbReference>
<evidence type="ECO:0000256" key="5">
    <source>
        <dbReference type="ARBA" id="ARBA00023163"/>
    </source>
</evidence>
<sequence>MDVSISLDPPDPVLAIDALPELTLTEKIAKIVAERGSFLNITEETLENEIRDGSPATLATKHQDTKGSLKAEKTAKLLEHIAATKNEAALALDFISLLISAVRPAAGQASMSPLLHQRIPTGSLGSDTSRESRNVLEQDNLAVSAGWKIEALKEAAESLKLSSIHLQSEVQWESKYWSTINELSNKGQALKITPKGLAFAYTFIDSGSRTLDPSVAFLKRDYTSKDFELSMTDTRTKVTVVRIIKCGEIIGEFFLSLPTSSGPSIKQDLDNATYYVFEYELFKELSEEAFTMRAYNVDLIDNTIILPITDTIDINIEYCEVPETNQRHSPLAEFISLLLHTSLCKFFDENRKREKAVPPPVNSRMISAQPPGPRILHNLSHVIGRVITSSACSALLKNICECAQSAGVPCHWTVSPFSGGSDHYSPSELLLSVANFSIMAYVSSKLNQDKTPLIKASVLIPSGSTPEFSFYSVAAFSELLAYYFHVALEGELLSKGIDISGNDNLPQRLI</sequence>
<dbReference type="GO" id="GO:0006357">
    <property type="term" value="P:regulation of transcription by RNA polymerase II"/>
    <property type="evidence" value="ECO:0007669"/>
    <property type="project" value="InterPro"/>
</dbReference>
<keyword evidence="8" id="KW-0010">Activator</keyword>
<dbReference type="PANTHER" id="PTHR13114">
    <property type="entry name" value="MEDIATOR OF RNA POLYMERASE II TRANSCRIPTION SUBUNIT 17"/>
    <property type="match status" value="1"/>
</dbReference>
<comment type="similarity">
    <text evidence="2 8">Belongs to the Mediator complex subunit 17 family.</text>
</comment>
<evidence type="ECO:0000256" key="2">
    <source>
        <dbReference type="ARBA" id="ARBA00005635"/>
    </source>
</evidence>
<evidence type="ECO:0000256" key="7">
    <source>
        <dbReference type="ARBA" id="ARBA00032014"/>
    </source>
</evidence>
<protein>
    <recommendedName>
        <fullName evidence="3 8">Mediator of RNA polymerase II transcription subunit 17</fullName>
    </recommendedName>
    <alternativeName>
        <fullName evidence="7 8">Mediator complex subunit 17</fullName>
    </alternativeName>
</protein>
<keyword evidence="6 8" id="KW-0539">Nucleus</keyword>
<dbReference type="EMBL" id="KV453842">
    <property type="protein sequence ID" value="ODV91205.1"/>
    <property type="molecule type" value="Genomic_DNA"/>
</dbReference>
<evidence type="ECO:0000256" key="1">
    <source>
        <dbReference type="ARBA" id="ARBA00004123"/>
    </source>
</evidence>
<proteinExistence type="inferred from homology"/>
<dbReference type="GO" id="GO:0070847">
    <property type="term" value="C:core mediator complex"/>
    <property type="evidence" value="ECO:0007669"/>
    <property type="project" value="TreeGrafter"/>
</dbReference>